<sequence>MKKFLRELKIGLIISIGIFVPYLSIVYLFVQWNISQTNNLTESNFSVKEVVVTAIGEIEEKNAHVGRRSPSLIL</sequence>
<dbReference type="EMBL" id="FRBT01000002">
    <property type="protein sequence ID" value="SHL82541.1"/>
    <property type="molecule type" value="Genomic_DNA"/>
</dbReference>
<evidence type="ECO:0000256" key="1">
    <source>
        <dbReference type="SAM" id="Phobius"/>
    </source>
</evidence>
<name>A0A1M7DSQ9_9FLAO</name>
<dbReference type="Proteomes" id="UP000184028">
    <property type="component" value="Unassembled WGS sequence"/>
</dbReference>
<protein>
    <submittedName>
        <fullName evidence="2">Uncharacterized protein</fullName>
    </submittedName>
</protein>
<dbReference type="RefSeq" id="WP_068842139.1">
    <property type="nucleotide sequence ID" value="NZ_FRBT01000002.1"/>
</dbReference>
<accession>A0A1M7DSQ9</accession>
<evidence type="ECO:0000313" key="3">
    <source>
        <dbReference type="Proteomes" id="UP000184028"/>
    </source>
</evidence>
<evidence type="ECO:0000313" key="2">
    <source>
        <dbReference type="EMBL" id="SHL82541.1"/>
    </source>
</evidence>
<keyword evidence="1" id="KW-1133">Transmembrane helix</keyword>
<keyword evidence="1" id="KW-0472">Membrane</keyword>
<dbReference type="AlphaFoldDB" id="A0A1M7DSQ9"/>
<organism evidence="2 3">
    <name type="scientific">Flavobacterium chilense</name>
    <dbReference type="NCBI Taxonomy" id="946677"/>
    <lineage>
        <taxon>Bacteria</taxon>
        <taxon>Pseudomonadati</taxon>
        <taxon>Bacteroidota</taxon>
        <taxon>Flavobacteriia</taxon>
        <taxon>Flavobacteriales</taxon>
        <taxon>Flavobacteriaceae</taxon>
        <taxon>Flavobacterium</taxon>
    </lineage>
</organism>
<proteinExistence type="predicted"/>
<gene>
    <name evidence="2" type="ORF">SAMN05444484_102708</name>
</gene>
<reference evidence="3" key="1">
    <citation type="submission" date="2016-11" db="EMBL/GenBank/DDBJ databases">
        <authorList>
            <person name="Varghese N."/>
            <person name="Submissions S."/>
        </authorList>
    </citation>
    <scope>NUCLEOTIDE SEQUENCE [LARGE SCALE GENOMIC DNA]</scope>
    <source>
        <strain evidence="3">DSM 24724</strain>
    </source>
</reference>
<dbReference type="STRING" id="946677.SAMN05444484_102708"/>
<keyword evidence="1" id="KW-0812">Transmembrane</keyword>
<keyword evidence="3" id="KW-1185">Reference proteome</keyword>
<feature type="transmembrane region" description="Helical" evidence="1">
    <location>
        <begin position="12"/>
        <end position="30"/>
    </location>
</feature>